<name>A0A5J6HD04_STRAD</name>
<reference evidence="2 3" key="1">
    <citation type="submission" date="2017-09" db="EMBL/GenBank/DDBJ databases">
        <authorList>
            <person name="Lee N."/>
            <person name="Cho B.-K."/>
        </authorList>
    </citation>
    <scope>NUCLEOTIDE SEQUENCE [LARGE SCALE GENOMIC DNA]</scope>
    <source>
        <strain evidence="2 3">ATCC 12461</strain>
    </source>
</reference>
<sequence>MWPHEAAHSLPFWLLPLGDGIIADRFTVSMLPCLEALFWAGRHDGGTTEGALVLASADGGVPYGLTYEESVEHTAHEIAAMFGCEALTGERATPAEFLARAGNAPFIHLAAHGLHDPDAPFFHCLFLAGEEGRLFADQILKCDLRAVRLVTLEACESLQVRYDYLDNVIGLAATLIRAGAGAVVGARWAVRPEVSAQFFPTLYQHLQHSGDVGAAFTHAQRLTRRSHPQYPDWGAFCLMGYAG</sequence>
<dbReference type="KEGG" id="salw:CP975_00750"/>
<evidence type="ECO:0000259" key="1">
    <source>
        <dbReference type="Pfam" id="PF12770"/>
    </source>
</evidence>
<proteinExistence type="predicted"/>
<dbReference type="EMBL" id="CP023695">
    <property type="protein sequence ID" value="QEV16231.1"/>
    <property type="molecule type" value="Genomic_DNA"/>
</dbReference>
<keyword evidence="3" id="KW-1185">Reference proteome</keyword>
<evidence type="ECO:0000313" key="2">
    <source>
        <dbReference type="EMBL" id="QEV16231.1"/>
    </source>
</evidence>
<accession>A0A5J6HD04</accession>
<dbReference type="Pfam" id="PF12770">
    <property type="entry name" value="CHAT"/>
    <property type="match status" value="1"/>
</dbReference>
<gene>
    <name evidence="2" type="ORF">CP975_00750</name>
</gene>
<dbReference type="Proteomes" id="UP000326553">
    <property type="component" value="Chromosome"/>
</dbReference>
<dbReference type="RefSeq" id="WP_055527753.1">
    <property type="nucleotide sequence ID" value="NZ_CP023695.1"/>
</dbReference>
<protein>
    <submittedName>
        <fullName evidence="2">CHAT domain-containing protein</fullName>
    </submittedName>
</protein>
<evidence type="ECO:0000313" key="3">
    <source>
        <dbReference type="Proteomes" id="UP000326553"/>
    </source>
</evidence>
<feature type="domain" description="CHAT" evidence="1">
    <location>
        <begin position="4"/>
        <end position="240"/>
    </location>
</feature>
<dbReference type="AlphaFoldDB" id="A0A5J6HD04"/>
<dbReference type="InterPro" id="IPR024983">
    <property type="entry name" value="CHAT_dom"/>
</dbReference>
<dbReference type="OrthoDB" id="4331905at2"/>
<organism evidence="2 3">
    <name type="scientific">Streptomyces alboniger</name>
    <dbReference type="NCBI Taxonomy" id="132473"/>
    <lineage>
        <taxon>Bacteria</taxon>
        <taxon>Bacillati</taxon>
        <taxon>Actinomycetota</taxon>
        <taxon>Actinomycetes</taxon>
        <taxon>Kitasatosporales</taxon>
        <taxon>Streptomycetaceae</taxon>
        <taxon>Streptomyces</taxon>
        <taxon>Streptomyces aurantiacus group</taxon>
    </lineage>
</organism>